<keyword evidence="11" id="KW-0812">Transmembrane</keyword>
<protein>
    <submittedName>
        <fullName evidence="16">Tumor necrosis factor receptor superfamily member 1A-like isoform X1</fullName>
    </submittedName>
</protein>
<keyword evidence="11" id="KW-1133">Transmembrane helix</keyword>
<dbReference type="GO" id="GO:0005886">
    <property type="term" value="C:plasma membrane"/>
    <property type="evidence" value="ECO:0007669"/>
    <property type="project" value="TreeGrafter"/>
</dbReference>
<gene>
    <name evidence="16" type="primary">LOC110576070</name>
</gene>
<dbReference type="InParanoid" id="A0A2Y9GSL4"/>
<dbReference type="SUPFAM" id="SSF47986">
    <property type="entry name" value="DEATH domain"/>
    <property type="match status" value="1"/>
</dbReference>
<evidence type="ECO:0000256" key="9">
    <source>
        <dbReference type="PROSITE-ProRule" id="PRU00206"/>
    </source>
</evidence>
<dbReference type="CDD" id="cd15837">
    <property type="entry name" value="TNFRSF26"/>
    <property type="match status" value="1"/>
</dbReference>
<name>A0A2Y9GSL4_NEOSC</name>
<feature type="domain" description="TNFR-Cys" evidence="14">
    <location>
        <begin position="71"/>
        <end position="111"/>
    </location>
</feature>
<reference evidence="16" key="1">
    <citation type="submission" date="2025-08" db="UniProtKB">
        <authorList>
            <consortium name="RefSeq"/>
        </authorList>
    </citation>
    <scope>IDENTIFICATION</scope>
    <source>
        <tissue evidence="16">Blood</tissue>
    </source>
</reference>
<feature type="chain" id="PRO_5016133241" evidence="12">
    <location>
        <begin position="22"/>
        <end position="459"/>
    </location>
</feature>
<dbReference type="Gene3D" id="2.10.50.10">
    <property type="entry name" value="Tumor Necrosis Factor Receptor, subunit A, domain 2"/>
    <property type="match status" value="2"/>
</dbReference>
<dbReference type="SMART" id="SM00208">
    <property type="entry name" value="TNFR"/>
    <property type="match status" value="2"/>
</dbReference>
<evidence type="ECO:0000256" key="7">
    <source>
        <dbReference type="ARBA" id="ARBA00023170"/>
    </source>
</evidence>
<dbReference type="PROSITE" id="PS50050">
    <property type="entry name" value="TNFR_NGFR_2"/>
    <property type="match status" value="2"/>
</dbReference>
<sequence length="459" mass="50067">MGGGRSALCALWLCALPLIRGAGVPLPGGEPECSPDEYKPEGLSWCCKRCPAGCHVSADCGVNRGVPKCSPCEPGSFLSHPNGETSCWPCTQCRADQEMVAACTRTRDGQCQCASGSFFCDSPSCVENCFRCRRCPGAVLRPCNVTHDTVCDPEAGTEAPAGQVAAFREAQLGPEAVRRAAAESRGKELPEDVFIRGLVAFFIVLGIFLIVLVSFVMYRYKKKAGVWPHHWFFSSWKGRLDGPDSAMGHQQSESLLPLNPETDGPAPATETFSSCRTLEEGGSAVKPEAGPHTGPSKEPAEGAELAQVAFGGSPAAPEQALLTAAPAAPGPQDRPKAAPSLRTLEQEYETKYFVTDTSNEDSIYYEFENRISDKHWKTFMRFIGLQDHDIDICECQNPGNLMEQHHQMLLRWRIQLGREASVFKLFAALHKMQLHMYLENIINGLVAEGILVRRSETAD</sequence>
<evidence type="ECO:0000256" key="4">
    <source>
        <dbReference type="ARBA" id="ARBA00022737"/>
    </source>
</evidence>
<comment type="subcellular location">
    <subcellularLocation>
        <location evidence="1">Membrane</location>
    </subcellularLocation>
</comment>
<dbReference type="InterPro" id="IPR011029">
    <property type="entry name" value="DEATH-like_dom_sf"/>
</dbReference>
<evidence type="ECO:0000256" key="1">
    <source>
        <dbReference type="ARBA" id="ARBA00004370"/>
    </source>
</evidence>
<dbReference type="Pfam" id="PF00020">
    <property type="entry name" value="TNFR_c6"/>
    <property type="match status" value="2"/>
</dbReference>
<evidence type="ECO:0000256" key="6">
    <source>
        <dbReference type="ARBA" id="ARBA00023157"/>
    </source>
</evidence>
<dbReference type="RefSeq" id="XP_021540835.1">
    <property type="nucleotide sequence ID" value="XM_021685160.2"/>
</dbReference>
<evidence type="ECO:0000256" key="2">
    <source>
        <dbReference type="ARBA" id="ARBA00022703"/>
    </source>
</evidence>
<evidence type="ECO:0000256" key="12">
    <source>
        <dbReference type="SAM" id="SignalP"/>
    </source>
</evidence>
<keyword evidence="15" id="KW-1185">Reference proteome</keyword>
<organism evidence="15 16">
    <name type="scientific">Neomonachus schauinslandi</name>
    <name type="common">Hawaiian monk seal</name>
    <name type="synonym">Monachus schauinslandi</name>
    <dbReference type="NCBI Taxonomy" id="29088"/>
    <lineage>
        <taxon>Eukaryota</taxon>
        <taxon>Metazoa</taxon>
        <taxon>Chordata</taxon>
        <taxon>Craniata</taxon>
        <taxon>Vertebrata</taxon>
        <taxon>Euteleostomi</taxon>
        <taxon>Mammalia</taxon>
        <taxon>Eutheria</taxon>
        <taxon>Laurasiatheria</taxon>
        <taxon>Carnivora</taxon>
        <taxon>Caniformia</taxon>
        <taxon>Pinnipedia</taxon>
        <taxon>Phocidae</taxon>
        <taxon>Monachinae</taxon>
        <taxon>Monachini</taxon>
        <taxon>Neomonachus</taxon>
    </lineage>
</organism>
<dbReference type="GO" id="GO:0009986">
    <property type="term" value="C:cell surface"/>
    <property type="evidence" value="ECO:0007669"/>
    <property type="project" value="TreeGrafter"/>
</dbReference>
<keyword evidence="7" id="KW-0675">Receptor</keyword>
<dbReference type="PANTHER" id="PTHR46330:SF14">
    <property type="entry name" value="TUMOR NECROSIS FACTOR RECEPTOR SUPERFAMILY MEMBER 1A"/>
    <property type="match status" value="1"/>
</dbReference>
<feature type="disulfide bond" evidence="9">
    <location>
        <begin position="93"/>
        <end position="111"/>
    </location>
</feature>
<keyword evidence="2" id="KW-0053">Apoptosis</keyword>
<dbReference type="STRING" id="29088.A0A2Y9GSL4"/>
<feature type="repeat" description="TNFR-Cys" evidence="9">
    <location>
        <begin position="71"/>
        <end position="111"/>
    </location>
</feature>
<dbReference type="GO" id="GO:0036462">
    <property type="term" value="P:TRAIL-activated apoptotic signaling pathway"/>
    <property type="evidence" value="ECO:0007669"/>
    <property type="project" value="TreeGrafter"/>
</dbReference>
<keyword evidence="6 9" id="KW-1015">Disulfide bond</keyword>
<feature type="domain" description="Death" evidence="13">
    <location>
        <begin position="376"/>
        <end position="445"/>
    </location>
</feature>
<feature type="signal peptide" evidence="12">
    <location>
        <begin position="1"/>
        <end position="21"/>
    </location>
</feature>
<dbReference type="Proteomes" id="UP000248481">
    <property type="component" value="Chromosome 11"/>
</dbReference>
<evidence type="ECO:0000313" key="16">
    <source>
        <dbReference type="RefSeq" id="XP_021540835.1"/>
    </source>
</evidence>
<keyword evidence="3 12" id="KW-0732">Signal</keyword>
<dbReference type="KEGG" id="nsu:110576070"/>
<evidence type="ECO:0000256" key="5">
    <source>
        <dbReference type="ARBA" id="ARBA00023136"/>
    </source>
</evidence>
<dbReference type="SMART" id="SM00005">
    <property type="entry name" value="DEATH"/>
    <property type="match status" value="1"/>
</dbReference>
<feature type="disulfide bond" evidence="9">
    <location>
        <begin position="90"/>
        <end position="103"/>
    </location>
</feature>
<keyword evidence="8" id="KW-0325">Glycoprotein</keyword>
<comment type="caution">
    <text evidence="9">Lacks conserved residue(s) required for the propagation of feature annotation.</text>
</comment>
<dbReference type="SUPFAM" id="SSF57586">
    <property type="entry name" value="TNF receptor-like"/>
    <property type="match status" value="2"/>
</dbReference>
<evidence type="ECO:0000313" key="15">
    <source>
        <dbReference type="Proteomes" id="UP000248481"/>
    </source>
</evidence>
<keyword evidence="5 11" id="KW-0472">Membrane</keyword>
<keyword evidence="4" id="KW-0677">Repeat</keyword>
<feature type="transmembrane region" description="Helical" evidence="11">
    <location>
        <begin position="193"/>
        <end position="218"/>
    </location>
</feature>
<evidence type="ECO:0000256" key="11">
    <source>
        <dbReference type="SAM" id="Phobius"/>
    </source>
</evidence>
<feature type="disulfide bond" evidence="9">
    <location>
        <begin position="72"/>
        <end position="87"/>
    </location>
</feature>
<evidence type="ECO:0000256" key="10">
    <source>
        <dbReference type="SAM" id="MobiDB-lite"/>
    </source>
</evidence>
<dbReference type="InterPro" id="IPR034062">
    <property type="entry name" value="TNFRSF26_N"/>
</dbReference>
<dbReference type="Gene3D" id="1.10.533.10">
    <property type="entry name" value="Death Domain, Fas"/>
    <property type="match status" value="1"/>
</dbReference>
<feature type="domain" description="TNFR-Cys" evidence="14">
    <location>
        <begin position="112"/>
        <end position="151"/>
    </location>
</feature>
<dbReference type="GeneID" id="110576070"/>
<dbReference type="Pfam" id="PF00531">
    <property type="entry name" value="Death"/>
    <property type="match status" value="1"/>
</dbReference>
<accession>A0A2Y9GSL4</accession>
<evidence type="ECO:0000259" key="13">
    <source>
        <dbReference type="PROSITE" id="PS50017"/>
    </source>
</evidence>
<feature type="region of interest" description="Disordered" evidence="10">
    <location>
        <begin position="281"/>
        <end position="300"/>
    </location>
</feature>
<dbReference type="PROSITE" id="PS50017">
    <property type="entry name" value="DEATH_DOMAIN"/>
    <property type="match status" value="1"/>
</dbReference>
<feature type="region of interest" description="Disordered" evidence="10">
    <location>
        <begin position="244"/>
        <end position="271"/>
    </location>
</feature>
<evidence type="ECO:0000256" key="8">
    <source>
        <dbReference type="ARBA" id="ARBA00023180"/>
    </source>
</evidence>
<evidence type="ECO:0000259" key="14">
    <source>
        <dbReference type="PROSITE" id="PS50050"/>
    </source>
</evidence>
<evidence type="ECO:0000256" key="3">
    <source>
        <dbReference type="ARBA" id="ARBA00022729"/>
    </source>
</evidence>
<dbReference type="InterPro" id="IPR001368">
    <property type="entry name" value="TNFR/NGFR_Cys_rich_reg"/>
</dbReference>
<dbReference type="GO" id="GO:0043065">
    <property type="term" value="P:positive regulation of apoptotic process"/>
    <property type="evidence" value="ECO:0007669"/>
    <property type="project" value="TreeGrafter"/>
</dbReference>
<dbReference type="PANTHER" id="PTHR46330">
    <property type="entry name" value="TUMOR NECROSIS FACTOR RECEPTOR SUPERFAMILY MEMBER 10B"/>
    <property type="match status" value="1"/>
</dbReference>
<proteinExistence type="predicted"/>
<dbReference type="InterPro" id="IPR000488">
    <property type="entry name" value="Death_dom"/>
</dbReference>
<dbReference type="AlphaFoldDB" id="A0A2Y9GSL4"/>
<dbReference type="InterPro" id="IPR052491">
    <property type="entry name" value="TNFRSF10"/>
</dbReference>
<feature type="repeat" description="TNFR-Cys" evidence="9">
    <location>
        <begin position="112"/>
        <end position="151"/>
    </location>
</feature>